<dbReference type="GO" id="GO:0043130">
    <property type="term" value="F:ubiquitin binding"/>
    <property type="evidence" value="ECO:0007669"/>
    <property type="project" value="TreeGrafter"/>
</dbReference>
<dbReference type="EMBL" id="FO082046">
    <property type="protein sequence ID" value="CCE86882.1"/>
    <property type="molecule type" value="Genomic_DNA"/>
</dbReference>
<dbReference type="SMART" id="SM00320">
    <property type="entry name" value="WD40"/>
    <property type="match status" value="7"/>
</dbReference>
<dbReference type="InterPro" id="IPR038122">
    <property type="entry name" value="PFU_sf"/>
</dbReference>
<dbReference type="GO" id="GO:0005737">
    <property type="term" value="C:cytoplasm"/>
    <property type="evidence" value="ECO:0007669"/>
    <property type="project" value="UniProtKB-SubCell"/>
</dbReference>
<keyword evidence="3 5" id="KW-0853">WD repeat</keyword>
<dbReference type="PROSITE" id="PS00678">
    <property type="entry name" value="WD_REPEATS_1"/>
    <property type="match status" value="1"/>
</dbReference>
<dbReference type="InterPro" id="IPR036322">
    <property type="entry name" value="WD40_repeat_dom_sf"/>
</dbReference>
<reference evidence="8 9" key="1">
    <citation type="journal article" date="2012" name="G3 (Bethesda)">
        <title>Pichia sorbitophila, an interspecies yeast hybrid reveals early steps of genome resolution following polyploidization.</title>
        <authorList>
            <person name="Leh Louis V."/>
            <person name="Despons L."/>
            <person name="Friedrich A."/>
            <person name="Martin T."/>
            <person name="Durrens P."/>
            <person name="Casaregola S."/>
            <person name="Neuveglise C."/>
            <person name="Fairhead C."/>
            <person name="Marck C."/>
            <person name="Cruz J.A."/>
            <person name="Straub M.L."/>
            <person name="Kugler V."/>
            <person name="Sacerdot C."/>
            <person name="Uzunov Z."/>
            <person name="Thierry A."/>
            <person name="Weiss S."/>
            <person name="Bleykasten C."/>
            <person name="De Montigny J."/>
            <person name="Jacques N."/>
            <person name="Jung P."/>
            <person name="Lemaire M."/>
            <person name="Mallet S."/>
            <person name="Morel G."/>
            <person name="Richard G.F."/>
            <person name="Sarkar A."/>
            <person name="Savel G."/>
            <person name="Schacherer J."/>
            <person name="Seret M.L."/>
            <person name="Talla E."/>
            <person name="Samson G."/>
            <person name="Jubin C."/>
            <person name="Poulain J."/>
            <person name="Vacherie B."/>
            <person name="Barbe V."/>
            <person name="Pelletier E."/>
            <person name="Sherman D.J."/>
            <person name="Westhof E."/>
            <person name="Weissenbach J."/>
            <person name="Baret P.V."/>
            <person name="Wincker P."/>
            <person name="Gaillardin C."/>
            <person name="Dujon B."/>
            <person name="Souciet J.L."/>
        </authorList>
    </citation>
    <scope>NUCLEOTIDE SEQUENCE [LARGE SCALE GENOMIC DNA]</scope>
    <source>
        <strain evidence="9">ATCC MYA-4447 / BCRC 22081 / CBS 7064 / NBRC 10061 / NRRL Y-12695</strain>
    </source>
</reference>
<dbReference type="PRINTS" id="PR00320">
    <property type="entry name" value="GPROTEINBRPT"/>
</dbReference>
<dbReference type="PANTHER" id="PTHR19849">
    <property type="entry name" value="PHOSPHOLIPASE A-2-ACTIVATING PROTEIN"/>
    <property type="match status" value="1"/>
</dbReference>
<dbReference type="InterPro" id="IPR001680">
    <property type="entry name" value="WD40_rpt"/>
</dbReference>
<dbReference type="SUPFAM" id="SSF50978">
    <property type="entry name" value="WD40 repeat-like"/>
    <property type="match status" value="1"/>
</dbReference>
<dbReference type="Pfam" id="PF09070">
    <property type="entry name" value="PFU"/>
    <property type="match status" value="1"/>
</dbReference>
<evidence type="ECO:0000313" key="8">
    <source>
        <dbReference type="EMBL" id="CCE86882.1"/>
    </source>
</evidence>
<gene>
    <name evidence="8" type="primary">Piso0_005399</name>
    <name evidence="8" type="ORF">GNLVRS01_PISO0N14291g</name>
</gene>
<evidence type="ECO:0000256" key="5">
    <source>
        <dbReference type="PROSITE-ProRule" id="PRU00221"/>
    </source>
</evidence>
<dbReference type="InParanoid" id="G8Y229"/>
<dbReference type="OrthoDB" id="10265988at2759"/>
<dbReference type="PANTHER" id="PTHR19849:SF0">
    <property type="entry name" value="PHOSPHOLIPASE A-2-ACTIVATING PROTEIN"/>
    <property type="match status" value="1"/>
</dbReference>
<evidence type="ECO:0000313" key="9">
    <source>
        <dbReference type="Proteomes" id="UP000005222"/>
    </source>
</evidence>
<dbReference type="AlphaFoldDB" id="G8Y229"/>
<dbReference type="HOGENOM" id="CLU_011791_2_0_1"/>
<dbReference type="Gene3D" id="3.10.20.870">
    <property type="entry name" value="PFU (PLAA family ubiquitin binding), C-terminal domain"/>
    <property type="match status" value="1"/>
</dbReference>
<dbReference type="InterPro" id="IPR019775">
    <property type="entry name" value="WD40_repeat_CS"/>
</dbReference>
<dbReference type="PROSITE" id="PS50294">
    <property type="entry name" value="WD_REPEATS_REGION"/>
    <property type="match status" value="3"/>
</dbReference>
<dbReference type="InterPro" id="IPR015943">
    <property type="entry name" value="WD40/YVTN_repeat-like_dom_sf"/>
</dbReference>
<feature type="repeat" description="WD" evidence="5">
    <location>
        <begin position="110"/>
        <end position="149"/>
    </location>
</feature>
<protein>
    <submittedName>
        <fullName evidence="8">Piso0_005399 protein</fullName>
    </submittedName>
</protein>
<dbReference type="GO" id="GO:0005634">
    <property type="term" value="C:nucleus"/>
    <property type="evidence" value="ECO:0007669"/>
    <property type="project" value="TreeGrafter"/>
</dbReference>
<feature type="repeat" description="WD" evidence="5">
    <location>
        <begin position="10"/>
        <end position="40"/>
    </location>
</feature>
<organism evidence="8 9">
    <name type="scientific">Pichia sorbitophila (strain ATCC MYA-4447 / BCRC 22081 / CBS 7064 / NBRC 10061 / NRRL Y-12695)</name>
    <name type="common">Hybrid yeast</name>
    <dbReference type="NCBI Taxonomy" id="559304"/>
    <lineage>
        <taxon>Eukaryota</taxon>
        <taxon>Fungi</taxon>
        <taxon>Dikarya</taxon>
        <taxon>Ascomycota</taxon>
        <taxon>Saccharomycotina</taxon>
        <taxon>Pichiomycetes</taxon>
        <taxon>Debaryomycetaceae</taxon>
        <taxon>Millerozyma</taxon>
    </lineage>
</organism>
<feature type="repeat" description="WD" evidence="5">
    <location>
        <begin position="233"/>
        <end position="263"/>
    </location>
</feature>
<dbReference type="OMA" id="STIMVKN"/>
<sequence>MTRYQFSCSLIGHDNDVRCVDSPRDDMVISGSRDGTARLWRPINGKWKSSEVEERVVYQSMDRAFVNSVATVDFGEGPLVATGGKDCIIYINGLEPVKGESLEDNIRYQLVGHENNVCSLHSVGTYLISSSWDATARVWDFNTMDTKYVLQGHASSVWDAKIVDFEHSIFLTCSADRTIRKWAGEKELFKITAHDDVVRKLLVLPDGKQFASCSNDGTIRVWDLDNGTLLSTLSGHESFVYDVAVAPNGDLISSGEDRTVRVWRNGTIVQVITLPCISLWSVSVMPNGDIVVGGSDNSIRIFSTDPERSASKAEIEEFHALVQNSAISEQSIDNLNKTDLPDYEALKKPGTQEGSTIMVRSPSGKIEAHQWSGGAWVKIGDVVGSAGSKGQKHEFNGKSWDYLFDVDIADGAPPLKLPYNSNENPYTAAERFLADNELPASYKDEVVRFIMQNTGGVSLDRQTVDAGTGASNPVTDSQPKEVKHTVKGILPQTSFIDFKTFKGDSIVNGLRNFNESQVSEAKLSEEEIKDIQGCLNVLASSDAVKIVTQYVPKITSLWEPKHKLVGYDLLRISLPRITTADVLRSMETAEVAQSTIDKGISSLDETNLTTLMMIARALSNLMGSVLFVQIYMETDEQGSLSYSILFEKLMGRITEAVQRLSSSPVVLSSKHFPTAMTAVATLLYNLTAYTIKTPSLSASKNASQILVDSIEALGQTIAESSEEAAYRITVAYGNLKYGKVLSTAPSFYNKVKQSYVAERKIERFVDIVNNIESI</sequence>
<accession>G8Y229</accession>
<evidence type="ECO:0000256" key="1">
    <source>
        <dbReference type="ARBA" id="ARBA00004496"/>
    </source>
</evidence>
<keyword evidence="4" id="KW-0677">Repeat</keyword>
<dbReference type="Gene3D" id="1.25.10.10">
    <property type="entry name" value="Leucine-rich Repeat Variant"/>
    <property type="match status" value="1"/>
</dbReference>
<dbReference type="InterPro" id="IPR020472">
    <property type="entry name" value="WD40_PAC1"/>
</dbReference>
<name>G8Y229_PICSO</name>
<feature type="repeat" description="WD" evidence="5">
    <location>
        <begin position="191"/>
        <end position="232"/>
    </location>
</feature>
<dbReference type="InterPro" id="IPR015155">
    <property type="entry name" value="PFU"/>
</dbReference>
<dbReference type="CDD" id="cd00200">
    <property type="entry name" value="WD40"/>
    <property type="match status" value="1"/>
</dbReference>
<dbReference type="STRING" id="559304.G8Y229"/>
<keyword evidence="2" id="KW-0963">Cytoplasm</keyword>
<evidence type="ECO:0000259" key="7">
    <source>
        <dbReference type="PROSITE" id="PS51396"/>
    </source>
</evidence>
<comment type="subcellular location">
    <subcellularLocation>
        <location evidence="1">Cytoplasm</location>
    </subcellularLocation>
</comment>
<proteinExistence type="predicted"/>
<dbReference type="InterPro" id="IPR011989">
    <property type="entry name" value="ARM-like"/>
</dbReference>
<dbReference type="FunCoup" id="G8Y229">
    <property type="interactions" value="2334"/>
</dbReference>
<dbReference type="GO" id="GO:0043161">
    <property type="term" value="P:proteasome-mediated ubiquitin-dependent protein catabolic process"/>
    <property type="evidence" value="ECO:0007669"/>
    <property type="project" value="TreeGrafter"/>
</dbReference>
<evidence type="ECO:0000256" key="2">
    <source>
        <dbReference type="ARBA" id="ARBA00022490"/>
    </source>
</evidence>
<dbReference type="Proteomes" id="UP000005222">
    <property type="component" value="Chromosome N"/>
</dbReference>
<dbReference type="PROSITE" id="PS51394">
    <property type="entry name" value="PFU"/>
    <property type="match status" value="1"/>
</dbReference>
<dbReference type="eggNOG" id="KOG0301">
    <property type="taxonomic scope" value="Eukaryota"/>
</dbReference>
<dbReference type="Pfam" id="PF00400">
    <property type="entry name" value="WD40"/>
    <property type="match status" value="6"/>
</dbReference>
<feature type="domain" description="PUL" evidence="7">
    <location>
        <begin position="488"/>
        <end position="774"/>
    </location>
</feature>
<dbReference type="Pfam" id="PF08324">
    <property type="entry name" value="PUL"/>
    <property type="match status" value="1"/>
</dbReference>
<evidence type="ECO:0000259" key="6">
    <source>
        <dbReference type="PROSITE" id="PS51394"/>
    </source>
</evidence>
<dbReference type="PROSITE" id="PS51396">
    <property type="entry name" value="PUL"/>
    <property type="match status" value="1"/>
</dbReference>
<keyword evidence="9" id="KW-1185">Reference proteome</keyword>
<evidence type="ECO:0000256" key="3">
    <source>
        <dbReference type="ARBA" id="ARBA00022574"/>
    </source>
</evidence>
<dbReference type="GO" id="GO:0010992">
    <property type="term" value="P:ubiquitin recycling"/>
    <property type="evidence" value="ECO:0007669"/>
    <property type="project" value="TreeGrafter"/>
</dbReference>
<evidence type="ECO:0000256" key="4">
    <source>
        <dbReference type="ARBA" id="ARBA00022737"/>
    </source>
</evidence>
<feature type="domain" description="PFU" evidence="6">
    <location>
        <begin position="368"/>
        <end position="464"/>
    </location>
</feature>
<dbReference type="Gene3D" id="2.130.10.10">
    <property type="entry name" value="YVTN repeat-like/Quinoprotein amine dehydrogenase"/>
    <property type="match status" value="1"/>
</dbReference>
<dbReference type="PROSITE" id="PS50082">
    <property type="entry name" value="WD_REPEATS_2"/>
    <property type="match status" value="4"/>
</dbReference>
<dbReference type="InterPro" id="IPR013535">
    <property type="entry name" value="PUL_dom"/>
</dbReference>